<dbReference type="SUPFAM" id="SSF55486">
    <property type="entry name" value="Metalloproteases ('zincins'), catalytic domain"/>
    <property type="match status" value="1"/>
</dbReference>
<dbReference type="GO" id="GO:0004222">
    <property type="term" value="F:metalloendopeptidase activity"/>
    <property type="evidence" value="ECO:0007669"/>
    <property type="project" value="InterPro"/>
</dbReference>
<dbReference type="PANTHER" id="PTHR11733:SF241">
    <property type="entry name" value="GH26575P-RELATED"/>
    <property type="match status" value="1"/>
</dbReference>
<dbReference type="GO" id="GO:0005886">
    <property type="term" value="C:plasma membrane"/>
    <property type="evidence" value="ECO:0007669"/>
    <property type="project" value="TreeGrafter"/>
</dbReference>
<dbReference type="InterPro" id="IPR042089">
    <property type="entry name" value="Peptidase_M13_dom_2"/>
</dbReference>
<dbReference type="EMBL" id="JARKHS020030040">
    <property type="protein sequence ID" value="KAK8762499.1"/>
    <property type="molecule type" value="Genomic_DNA"/>
</dbReference>
<dbReference type="PANTHER" id="PTHR11733">
    <property type="entry name" value="ZINC METALLOPROTEASE FAMILY M13 NEPRILYSIN-RELATED"/>
    <property type="match status" value="1"/>
</dbReference>
<feature type="domain" description="Peptidase M13 N-terminal" evidence="2">
    <location>
        <begin position="36"/>
        <end position="355"/>
    </location>
</feature>
<evidence type="ECO:0000256" key="1">
    <source>
        <dbReference type="ARBA" id="ARBA00007357"/>
    </source>
</evidence>
<dbReference type="InterPro" id="IPR000718">
    <property type="entry name" value="Peptidase_M13"/>
</dbReference>
<sequence>MKLNLVHDLAEACQSRSCREALWLINASCLTSADICHDFYGFVCGSWSVKGALGDGLSYALALGFNYTSKVDGALPRILAWSQSKDTDSYKVALVYRSCVNFFANATTNLDNMFRAARVDPRAFLKAENFSELFSLSIRTVIENKLTSVWKVVYPHDGGVGILTGTSMLARSFIPEIRQALLEQLASSTGDKGFFKMAEPITTLDAFIQNVTELHSEETALDEALTSSDDFPIYGVYWEKALHEFSPSRSIENERANTVRTNNAGAIRSIVQKLASVPLDIAKAYMLLVPFATYLGFELKTASRRGFLPHSIRTKQCVGYLTSMFGDRAQAVLMEVMKTEKAVALANQMWQNIKHKAGVMTKLGTSFTLERDSLLNATLKVHDATEASVNYGTLGAYMARMLFTASLPKSSPHKYVDCLDNYAKRNSIPFDKTAWQRYVKMNWSMNVAFESLPMATNVRRRILQGRYFFLRYAIFFCGEDVKMKKGLQFALKSSSSFATVFNCYQPPKNTCE</sequence>
<dbReference type="PROSITE" id="PS51885">
    <property type="entry name" value="NEPRILYSIN"/>
    <property type="match status" value="1"/>
</dbReference>
<dbReference type="InterPro" id="IPR008753">
    <property type="entry name" value="Peptidase_M13_N"/>
</dbReference>
<comment type="similarity">
    <text evidence="1">Belongs to the peptidase M13 family.</text>
</comment>
<protein>
    <recommendedName>
        <fullName evidence="2">Peptidase M13 N-terminal domain-containing protein</fullName>
    </recommendedName>
</protein>
<dbReference type="Gene3D" id="3.40.390.10">
    <property type="entry name" value="Collagenase (Catalytic Domain)"/>
    <property type="match status" value="1"/>
</dbReference>
<comment type="caution">
    <text evidence="3">The sequence shown here is derived from an EMBL/GenBank/DDBJ whole genome shotgun (WGS) entry which is preliminary data.</text>
</comment>
<evidence type="ECO:0000259" key="2">
    <source>
        <dbReference type="Pfam" id="PF05649"/>
    </source>
</evidence>
<name>A0AAQ4DJ59_AMBAM</name>
<dbReference type="InterPro" id="IPR024079">
    <property type="entry name" value="MetalloPept_cat_dom_sf"/>
</dbReference>
<dbReference type="Gene3D" id="1.10.1380.10">
    <property type="entry name" value="Neutral endopeptidase , domain2"/>
    <property type="match status" value="1"/>
</dbReference>
<evidence type="ECO:0000313" key="4">
    <source>
        <dbReference type="Proteomes" id="UP001321473"/>
    </source>
</evidence>
<proteinExistence type="inferred from homology"/>
<dbReference type="Pfam" id="PF05649">
    <property type="entry name" value="Peptidase_M13_N"/>
    <property type="match status" value="1"/>
</dbReference>
<evidence type="ECO:0000313" key="3">
    <source>
        <dbReference type="EMBL" id="KAK8762499.1"/>
    </source>
</evidence>
<gene>
    <name evidence="3" type="ORF">V5799_026238</name>
</gene>
<organism evidence="3 4">
    <name type="scientific">Amblyomma americanum</name>
    <name type="common">Lone star tick</name>
    <dbReference type="NCBI Taxonomy" id="6943"/>
    <lineage>
        <taxon>Eukaryota</taxon>
        <taxon>Metazoa</taxon>
        <taxon>Ecdysozoa</taxon>
        <taxon>Arthropoda</taxon>
        <taxon>Chelicerata</taxon>
        <taxon>Arachnida</taxon>
        <taxon>Acari</taxon>
        <taxon>Parasitiformes</taxon>
        <taxon>Ixodida</taxon>
        <taxon>Ixodoidea</taxon>
        <taxon>Ixodidae</taxon>
        <taxon>Amblyomminae</taxon>
        <taxon>Amblyomma</taxon>
    </lineage>
</organism>
<accession>A0AAQ4DJ59</accession>
<dbReference type="GO" id="GO:0016485">
    <property type="term" value="P:protein processing"/>
    <property type="evidence" value="ECO:0007669"/>
    <property type="project" value="TreeGrafter"/>
</dbReference>
<dbReference type="Proteomes" id="UP001321473">
    <property type="component" value="Unassembled WGS sequence"/>
</dbReference>
<dbReference type="AlphaFoldDB" id="A0AAQ4DJ59"/>
<reference evidence="3 4" key="1">
    <citation type="journal article" date="2023" name="Arcadia Sci">
        <title>De novo assembly of a long-read Amblyomma americanum tick genome.</title>
        <authorList>
            <person name="Chou S."/>
            <person name="Poskanzer K.E."/>
            <person name="Rollins M."/>
            <person name="Thuy-Boun P.S."/>
        </authorList>
    </citation>
    <scope>NUCLEOTIDE SEQUENCE [LARGE SCALE GENOMIC DNA]</scope>
    <source>
        <strain evidence="3">F_SG_1</strain>
        <tissue evidence="3">Salivary glands</tissue>
    </source>
</reference>
<keyword evidence="4" id="KW-1185">Reference proteome</keyword>